<dbReference type="Pfam" id="PF19054">
    <property type="entry name" value="DUF5753"/>
    <property type="match status" value="1"/>
</dbReference>
<sequence>MSRSPDGPVLALRVVAQEARAHRERAGMTAADAARRLGVHTVTVLRLERGRAVPRADLLERLMKVYGAEPRQTAGLLEQLERARRPGWWKGYGDLVPRRLEGLLRLESEAALSRVYAPALVPEPLRTPGYARQLLALRHPTADEAELDRRLELLLARQRHRGGRLWVLLEEAVLDRASAHSEAVDEQRRALARYAAEPGLDGVTLQWIGADAAPHPLLLNGQVDLVRHPHRLVPDHLVLRVLDAVTVTDTPERVDAYATAMDVAAQRAHEPGTPLPRLRFL</sequence>
<comment type="caution">
    <text evidence="2">The sequence shown here is derived from an EMBL/GenBank/DDBJ whole genome shotgun (WGS) entry which is preliminary data.</text>
</comment>
<dbReference type="SMART" id="SM00530">
    <property type="entry name" value="HTH_XRE"/>
    <property type="match status" value="1"/>
</dbReference>
<dbReference type="Pfam" id="PF13560">
    <property type="entry name" value="HTH_31"/>
    <property type="match status" value="1"/>
</dbReference>
<dbReference type="InterPro" id="IPR001387">
    <property type="entry name" value="Cro/C1-type_HTH"/>
</dbReference>
<dbReference type="SUPFAM" id="SSF47413">
    <property type="entry name" value="lambda repressor-like DNA-binding domains"/>
    <property type="match status" value="1"/>
</dbReference>
<name>A0ABT0I9Q0_9ACTN</name>
<evidence type="ECO:0000313" key="2">
    <source>
        <dbReference type="EMBL" id="MCK8678033.1"/>
    </source>
</evidence>
<feature type="domain" description="HTH cro/C1-type" evidence="1">
    <location>
        <begin position="20"/>
        <end position="73"/>
    </location>
</feature>
<gene>
    <name evidence="2" type="ORF">M1O15_11625</name>
</gene>
<dbReference type="InterPro" id="IPR010982">
    <property type="entry name" value="Lambda_DNA-bd_dom_sf"/>
</dbReference>
<dbReference type="PROSITE" id="PS50943">
    <property type="entry name" value="HTH_CROC1"/>
    <property type="match status" value="1"/>
</dbReference>
<evidence type="ECO:0000259" key="1">
    <source>
        <dbReference type="PROSITE" id="PS50943"/>
    </source>
</evidence>
<accession>A0ABT0I9Q0</accession>
<dbReference type="Proteomes" id="UP001522868">
    <property type="component" value="Unassembled WGS sequence"/>
</dbReference>
<dbReference type="InterPro" id="IPR043917">
    <property type="entry name" value="DUF5753"/>
</dbReference>
<proteinExistence type="predicted"/>
<reference evidence="2 3" key="1">
    <citation type="submission" date="2022-04" db="EMBL/GenBank/DDBJ databases">
        <title>Streptomyces sp. nov. LCR6-01 isolated from Lichen of Dirinaria sp.</title>
        <authorList>
            <person name="Kanchanasin P."/>
            <person name="Tanasupawat S."/>
            <person name="Phongsopitanun W."/>
        </authorList>
    </citation>
    <scope>NUCLEOTIDE SEQUENCE [LARGE SCALE GENOMIC DNA]</scope>
    <source>
        <strain evidence="2 3">LCR6-01</strain>
    </source>
</reference>
<organism evidence="2 3">
    <name type="scientific">Streptomyces lichenis</name>
    <dbReference type="NCBI Taxonomy" id="2306967"/>
    <lineage>
        <taxon>Bacteria</taxon>
        <taxon>Bacillati</taxon>
        <taxon>Actinomycetota</taxon>
        <taxon>Actinomycetes</taxon>
        <taxon>Kitasatosporales</taxon>
        <taxon>Streptomycetaceae</taxon>
        <taxon>Streptomyces</taxon>
    </lineage>
</organism>
<protein>
    <submittedName>
        <fullName evidence="2">Helix-turn-helix transcriptional regulator</fullName>
    </submittedName>
</protein>
<keyword evidence="3" id="KW-1185">Reference proteome</keyword>
<dbReference type="RefSeq" id="WP_248633546.1">
    <property type="nucleotide sequence ID" value="NZ_JALPTH010000009.1"/>
</dbReference>
<dbReference type="CDD" id="cd00093">
    <property type="entry name" value="HTH_XRE"/>
    <property type="match status" value="1"/>
</dbReference>
<evidence type="ECO:0000313" key="3">
    <source>
        <dbReference type="Proteomes" id="UP001522868"/>
    </source>
</evidence>
<dbReference type="Gene3D" id="1.10.260.40">
    <property type="entry name" value="lambda repressor-like DNA-binding domains"/>
    <property type="match status" value="1"/>
</dbReference>
<dbReference type="EMBL" id="JALPTH010000009">
    <property type="protein sequence ID" value="MCK8678033.1"/>
    <property type="molecule type" value="Genomic_DNA"/>
</dbReference>